<organism evidence="2 3">
    <name type="scientific">Lentithecium fluviatile CBS 122367</name>
    <dbReference type="NCBI Taxonomy" id="1168545"/>
    <lineage>
        <taxon>Eukaryota</taxon>
        <taxon>Fungi</taxon>
        <taxon>Dikarya</taxon>
        <taxon>Ascomycota</taxon>
        <taxon>Pezizomycotina</taxon>
        <taxon>Dothideomycetes</taxon>
        <taxon>Pleosporomycetidae</taxon>
        <taxon>Pleosporales</taxon>
        <taxon>Massarineae</taxon>
        <taxon>Lentitheciaceae</taxon>
        <taxon>Lentithecium</taxon>
    </lineage>
</organism>
<evidence type="ECO:0000256" key="1">
    <source>
        <dbReference type="RuleBase" id="RU365099"/>
    </source>
</evidence>
<sequence length="199" mass="22019">MSLLRLHLTRSTFATPRPLVRTFLTTPRLSTDSTPRQDATTTITSLQSELKTAMRAKDKPRLTTLRSLLAEITNASKTAKTIENDSHLYLLLTRQIKASKTALEEFEKAKRVDLMEKEKAQLIVLEELKGRIAVLGEDEIESTVRAVLKGLQEANQKQGKAKGGFDVGAVVGRTMGRLSGPVDVEVVHRKATEIIGQIE</sequence>
<accession>A0A6G1J1F5</accession>
<name>A0A6G1J1F5_9PLEO</name>
<reference evidence="2" key="1">
    <citation type="journal article" date="2020" name="Stud. Mycol.">
        <title>101 Dothideomycetes genomes: a test case for predicting lifestyles and emergence of pathogens.</title>
        <authorList>
            <person name="Haridas S."/>
            <person name="Albert R."/>
            <person name="Binder M."/>
            <person name="Bloem J."/>
            <person name="Labutti K."/>
            <person name="Salamov A."/>
            <person name="Andreopoulos B."/>
            <person name="Baker S."/>
            <person name="Barry K."/>
            <person name="Bills G."/>
            <person name="Bluhm B."/>
            <person name="Cannon C."/>
            <person name="Castanera R."/>
            <person name="Culley D."/>
            <person name="Daum C."/>
            <person name="Ezra D."/>
            <person name="Gonzalez J."/>
            <person name="Henrissat B."/>
            <person name="Kuo A."/>
            <person name="Liang C."/>
            <person name="Lipzen A."/>
            <person name="Lutzoni F."/>
            <person name="Magnuson J."/>
            <person name="Mondo S."/>
            <person name="Nolan M."/>
            <person name="Ohm R."/>
            <person name="Pangilinan J."/>
            <person name="Park H.-J."/>
            <person name="Ramirez L."/>
            <person name="Alfaro M."/>
            <person name="Sun H."/>
            <person name="Tritt A."/>
            <person name="Yoshinaga Y."/>
            <person name="Zwiers L.-H."/>
            <person name="Turgeon B."/>
            <person name="Goodwin S."/>
            <person name="Spatafora J."/>
            <person name="Crous P."/>
            <person name="Grigoriev I."/>
        </authorList>
    </citation>
    <scope>NUCLEOTIDE SEQUENCE</scope>
    <source>
        <strain evidence="2">CBS 122367</strain>
    </source>
</reference>
<dbReference type="InterPro" id="IPR042184">
    <property type="entry name" value="YqeY/Aim41_N"/>
</dbReference>
<dbReference type="AlphaFoldDB" id="A0A6G1J1F5"/>
<dbReference type="InterPro" id="IPR003789">
    <property type="entry name" value="Asn/Gln_tRNA_amidoTrase-B-like"/>
</dbReference>
<evidence type="ECO:0000313" key="2">
    <source>
        <dbReference type="EMBL" id="KAF2684342.1"/>
    </source>
</evidence>
<dbReference type="Proteomes" id="UP000799291">
    <property type="component" value="Unassembled WGS sequence"/>
</dbReference>
<dbReference type="SUPFAM" id="SSF89095">
    <property type="entry name" value="GatB/YqeY motif"/>
    <property type="match status" value="1"/>
</dbReference>
<proteinExistence type="inferred from homology"/>
<comment type="subcellular location">
    <subcellularLocation>
        <location evidence="1">Mitochondrion</location>
    </subcellularLocation>
</comment>
<gene>
    <name evidence="1" type="primary">AIM41</name>
    <name evidence="2" type="ORF">K458DRAFT_417924</name>
</gene>
<evidence type="ECO:0000313" key="3">
    <source>
        <dbReference type="Proteomes" id="UP000799291"/>
    </source>
</evidence>
<dbReference type="Gene3D" id="1.10.1510.10">
    <property type="entry name" value="Uncharacterised protein YqeY/AIM41 PF09424, N-terminal domain"/>
    <property type="match status" value="1"/>
</dbReference>
<comment type="similarity">
    <text evidence="1">Belongs to the AIM41 family.</text>
</comment>
<dbReference type="InterPro" id="IPR019004">
    <property type="entry name" value="YqeY/Aim41"/>
</dbReference>
<keyword evidence="3" id="KW-1185">Reference proteome</keyword>
<dbReference type="Gene3D" id="1.10.10.410">
    <property type="match status" value="1"/>
</dbReference>
<dbReference type="EMBL" id="MU005581">
    <property type="protein sequence ID" value="KAF2684342.1"/>
    <property type="molecule type" value="Genomic_DNA"/>
</dbReference>
<dbReference type="Pfam" id="PF09424">
    <property type="entry name" value="YqeY"/>
    <property type="match status" value="1"/>
</dbReference>
<dbReference type="GO" id="GO:0005739">
    <property type="term" value="C:mitochondrion"/>
    <property type="evidence" value="ECO:0007669"/>
    <property type="project" value="UniProtKB-SubCell"/>
</dbReference>
<dbReference type="GO" id="GO:0016884">
    <property type="term" value="F:carbon-nitrogen ligase activity, with glutamine as amido-N-donor"/>
    <property type="evidence" value="ECO:0007669"/>
    <property type="project" value="UniProtKB-UniRule"/>
</dbReference>
<dbReference type="PANTHER" id="PTHR28055:SF1">
    <property type="entry name" value="ALTERED INHERITANCE OF MITOCHONDRIA PROTEIN 41, MITOCHONDRIAL"/>
    <property type="match status" value="1"/>
</dbReference>
<protein>
    <recommendedName>
        <fullName evidence="1">Altered inheritance of mitochondria protein 41</fullName>
    </recommendedName>
</protein>
<keyword evidence="1" id="KW-0496">Mitochondrion</keyword>
<dbReference type="PANTHER" id="PTHR28055">
    <property type="entry name" value="ALTERED INHERITANCE OF MITOCHONDRIA PROTEIN 41, MITOCHONDRIAL"/>
    <property type="match status" value="1"/>
</dbReference>
<dbReference type="OrthoDB" id="538640at2759"/>
<dbReference type="InterPro" id="IPR023168">
    <property type="entry name" value="GatB_Yqey_C_2"/>
</dbReference>